<keyword evidence="2" id="KW-0812">Transmembrane</keyword>
<name>A0AAD3TT97_9TREE</name>
<feature type="compositionally biased region" description="Basic and acidic residues" evidence="1">
    <location>
        <begin position="228"/>
        <end position="244"/>
    </location>
</feature>
<sequence>MVVIRRVPELRPTRSSLAKCGPSTNDFVSVANHSAANLNTDNLLPNSILPILVETPSPHRTEGFPWGHSTTRPGVIIGATVGSVLGAATIVLACLYYARRTAWCFVRDGPRAHTPVEHFENGERAARLASVIPHYHPPAENLEETKPGEYANANANASGSSNANANEETTGYPHTYLNVPPHLYESPSPPGTPETPETYATCLSEPWAIPCSNGINSSHALLSLPSTPRERSPAEFDTRRDTVA</sequence>
<reference evidence="3" key="1">
    <citation type="journal article" date="2023" name="BMC Genomics">
        <title>Chromosome-level genome assemblies of Cutaneotrichosporon spp. (Trichosporonales, Basidiomycota) reveal imbalanced evolution between nucleotide sequences and chromosome synteny.</title>
        <authorList>
            <person name="Kobayashi Y."/>
            <person name="Kayamori A."/>
            <person name="Aoki K."/>
            <person name="Shiwa Y."/>
            <person name="Matsutani M."/>
            <person name="Fujita N."/>
            <person name="Sugita T."/>
            <person name="Iwasaki W."/>
            <person name="Tanaka N."/>
            <person name="Takashima M."/>
        </authorList>
    </citation>
    <scope>NUCLEOTIDE SEQUENCE</scope>
    <source>
        <strain evidence="3">HIS016</strain>
    </source>
</reference>
<organism evidence="3 4">
    <name type="scientific">Cutaneotrichosporon spelunceum</name>
    <dbReference type="NCBI Taxonomy" id="1672016"/>
    <lineage>
        <taxon>Eukaryota</taxon>
        <taxon>Fungi</taxon>
        <taxon>Dikarya</taxon>
        <taxon>Basidiomycota</taxon>
        <taxon>Agaricomycotina</taxon>
        <taxon>Tremellomycetes</taxon>
        <taxon>Trichosporonales</taxon>
        <taxon>Trichosporonaceae</taxon>
        <taxon>Cutaneotrichosporon</taxon>
    </lineage>
</organism>
<proteinExistence type="predicted"/>
<dbReference type="Proteomes" id="UP001222932">
    <property type="component" value="Unassembled WGS sequence"/>
</dbReference>
<evidence type="ECO:0000256" key="2">
    <source>
        <dbReference type="SAM" id="Phobius"/>
    </source>
</evidence>
<keyword evidence="2" id="KW-1133">Transmembrane helix</keyword>
<keyword evidence="4" id="KW-1185">Reference proteome</keyword>
<feature type="region of interest" description="Disordered" evidence="1">
    <location>
        <begin position="222"/>
        <end position="244"/>
    </location>
</feature>
<feature type="compositionally biased region" description="Low complexity" evidence="1">
    <location>
        <begin position="151"/>
        <end position="166"/>
    </location>
</feature>
<gene>
    <name evidence="3" type="ORF">CspeluHIS016_0303150</name>
</gene>
<comment type="caution">
    <text evidence="3">The sequence shown here is derived from an EMBL/GenBank/DDBJ whole genome shotgun (WGS) entry which is preliminary data.</text>
</comment>
<protein>
    <submittedName>
        <fullName evidence="3">Uncharacterized protein</fullName>
    </submittedName>
</protein>
<feature type="transmembrane region" description="Helical" evidence="2">
    <location>
        <begin position="75"/>
        <end position="98"/>
    </location>
</feature>
<evidence type="ECO:0000256" key="1">
    <source>
        <dbReference type="SAM" id="MobiDB-lite"/>
    </source>
</evidence>
<dbReference type="EMBL" id="BTCM01000003">
    <property type="protein sequence ID" value="GMK56475.1"/>
    <property type="molecule type" value="Genomic_DNA"/>
</dbReference>
<keyword evidence="2" id="KW-0472">Membrane</keyword>
<feature type="region of interest" description="Disordered" evidence="1">
    <location>
        <begin position="150"/>
        <end position="199"/>
    </location>
</feature>
<reference evidence="3" key="2">
    <citation type="submission" date="2023-06" db="EMBL/GenBank/DDBJ databases">
        <authorList>
            <person name="Kobayashi Y."/>
            <person name="Kayamori A."/>
            <person name="Aoki K."/>
            <person name="Shiwa Y."/>
            <person name="Fujita N."/>
            <person name="Sugita T."/>
            <person name="Iwasaki W."/>
            <person name="Tanaka N."/>
            <person name="Takashima M."/>
        </authorList>
    </citation>
    <scope>NUCLEOTIDE SEQUENCE</scope>
    <source>
        <strain evidence="3">HIS016</strain>
    </source>
</reference>
<evidence type="ECO:0000313" key="4">
    <source>
        <dbReference type="Proteomes" id="UP001222932"/>
    </source>
</evidence>
<accession>A0AAD3TT97</accession>
<dbReference type="AlphaFoldDB" id="A0AAD3TT97"/>
<evidence type="ECO:0000313" key="3">
    <source>
        <dbReference type="EMBL" id="GMK56475.1"/>
    </source>
</evidence>